<organism evidence="1 2">
    <name type="scientific">Galactobacter valiniphilus</name>
    <dbReference type="NCBI Taxonomy" id="2676122"/>
    <lineage>
        <taxon>Bacteria</taxon>
        <taxon>Bacillati</taxon>
        <taxon>Actinomycetota</taxon>
        <taxon>Actinomycetes</taxon>
        <taxon>Micrococcales</taxon>
        <taxon>Micrococcaceae</taxon>
        <taxon>Galactobacter</taxon>
    </lineage>
</organism>
<sequence>MRCRRKYRGRGEWNLVFAKGYVTGALCPSCQTPEENAEAVINEATLDYSKGRIDDAGRFVVEPRI</sequence>
<proteinExistence type="predicted"/>
<evidence type="ECO:0000313" key="2">
    <source>
        <dbReference type="Proteomes" id="UP000265419"/>
    </source>
</evidence>
<gene>
    <name evidence="1" type="ORF">DWB68_15320</name>
</gene>
<name>A0A399J719_9MICC</name>
<dbReference type="AlphaFoldDB" id="A0A399J719"/>
<evidence type="ECO:0000313" key="1">
    <source>
        <dbReference type="EMBL" id="RII40940.1"/>
    </source>
</evidence>
<reference evidence="1 2" key="1">
    <citation type="submission" date="2018-07" db="EMBL/GenBank/DDBJ databases">
        <title>Arthrobacter sp. nov., isolated from raw cow's milk with high bacterial count.</title>
        <authorList>
            <person name="Hahne J."/>
            <person name="Isele D."/>
            <person name="Lipski A."/>
        </authorList>
    </citation>
    <scope>NUCLEOTIDE SEQUENCE [LARGE SCALE GENOMIC DNA]</scope>
    <source>
        <strain evidence="1 2">JZ R-35</strain>
    </source>
</reference>
<keyword evidence="2" id="KW-1185">Reference proteome</keyword>
<dbReference type="Proteomes" id="UP000265419">
    <property type="component" value="Unassembled WGS sequence"/>
</dbReference>
<comment type="caution">
    <text evidence="1">The sequence shown here is derived from an EMBL/GenBank/DDBJ whole genome shotgun (WGS) entry which is preliminary data.</text>
</comment>
<dbReference type="EMBL" id="QQXK01000046">
    <property type="protein sequence ID" value="RII40940.1"/>
    <property type="molecule type" value="Genomic_DNA"/>
</dbReference>
<protein>
    <submittedName>
        <fullName evidence="1">Uncharacterized protein</fullName>
    </submittedName>
</protein>
<accession>A0A399J719</accession>